<dbReference type="GeneID" id="68866206"/>
<reference evidence="6 7" key="1">
    <citation type="journal article" date="2022" name="Microbiol. Resour. Announc.">
        <title>Complete Genome Sequence of the Hyperthermophilic and Acidophilic Archaeon Saccharolobus caldissimus Strain HS-3T.</title>
        <authorList>
            <person name="Sakai H.D."/>
            <person name="Kurosawa N."/>
        </authorList>
    </citation>
    <scope>NUCLEOTIDE SEQUENCE [LARGE SCALE GENOMIC DNA]</scope>
    <source>
        <strain evidence="6 7">JCM32116</strain>
    </source>
</reference>
<dbReference type="PROSITE" id="PS00211">
    <property type="entry name" value="ABC_TRANSPORTER_1"/>
    <property type="match status" value="1"/>
</dbReference>
<gene>
    <name evidence="6" type="ORF">SACC_14820</name>
</gene>
<name>A0AAQ4CRN4_9CREN</name>
<sequence>MREIISIQNLTKIYKNGVKALNRLNLKIYENEIFVILGPNGAGKTTLLYIMSTIMKLTEGNVNIMGYDVIKNSGKIRELLGFAFTEVTLFNTTVYKALWAHGRIYGIPKNELKQRILDCLKELDIIDKANTIIWELSSGQRKRVEICKVIIQRPKIAIFDEPTITIDIDGKHKVWSLIKNLKKYGSTIIIATNDIYEAEYLADRVAILNKGQLLAVGSINELKKPLGNEVLELEVSDLSVINKIRNLGRIIVSGNYVRVYSDNLQDIIKEIVTFNGVISMKRLNVTLDDVFLVLTGGVKQ</sequence>
<evidence type="ECO:0000313" key="7">
    <source>
        <dbReference type="Proteomes" id="UP001319921"/>
    </source>
</evidence>
<dbReference type="GO" id="GO:0005524">
    <property type="term" value="F:ATP binding"/>
    <property type="evidence" value="ECO:0007669"/>
    <property type="project" value="UniProtKB-KW"/>
</dbReference>
<dbReference type="InterPro" id="IPR003593">
    <property type="entry name" value="AAA+_ATPase"/>
</dbReference>
<accession>A0AAQ4CRN4</accession>
<dbReference type="SMART" id="SM00382">
    <property type="entry name" value="AAA"/>
    <property type="match status" value="1"/>
</dbReference>
<dbReference type="KEGG" id="scas:SACC_14820"/>
<dbReference type="SUPFAM" id="SSF52540">
    <property type="entry name" value="P-loop containing nucleoside triphosphate hydrolases"/>
    <property type="match status" value="1"/>
</dbReference>
<evidence type="ECO:0000313" key="6">
    <source>
        <dbReference type="EMBL" id="BDB98465.1"/>
    </source>
</evidence>
<dbReference type="InterPro" id="IPR027417">
    <property type="entry name" value="P-loop_NTPase"/>
</dbReference>
<dbReference type="Pfam" id="PF00005">
    <property type="entry name" value="ABC_tran"/>
    <property type="match status" value="1"/>
</dbReference>
<evidence type="ECO:0000256" key="1">
    <source>
        <dbReference type="ARBA" id="ARBA00005417"/>
    </source>
</evidence>
<dbReference type="InterPro" id="IPR003439">
    <property type="entry name" value="ABC_transporter-like_ATP-bd"/>
</dbReference>
<dbReference type="InterPro" id="IPR017871">
    <property type="entry name" value="ABC_transporter-like_CS"/>
</dbReference>
<dbReference type="GO" id="GO:0016887">
    <property type="term" value="F:ATP hydrolysis activity"/>
    <property type="evidence" value="ECO:0007669"/>
    <property type="project" value="InterPro"/>
</dbReference>
<keyword evidence="4 6" id="KW-0067">ATP-binding</keyword>
<keyword evidence="3" id="KW-0547">Nucleotide-binding</keyword>
<dbReference type="AlphaFoldDB" id="A0AAQ4CRN4"/>
<feature type="domain" description="ABC transporter" evidence="5">
    <location>
        <begin position="5"/>
        <end position="235"/>
    </location>
</feature>
<protein>
    <submittedName>
        <fullName evidence="6">Daunorubicin ABC transporter ATP-binding protein</fullName>
    </submittedName>
</protein>
<dbReference type="PROSITE" id="PS50893">
    <property type="entry name" value="ABC_TRANSPORTER_2"/>
    <property type="match status" value="1"/>
</dbReference>
<evidence type="ECO:0000256" key="3">
    <source>
        <dbReference type="ARBA" id="ARBA00022741"/>
    </source>
</evidence>
<comment type="similarity">
    <text evidence="1">Belongs to the ABC transporter superfamily.</text>
</comment>
<evidence type="ECO:0000256" key="4">
    <source>
        <dbReference type="ARBA" id="ARBA00022840"/>
    </source>
</evidence>
<evidence type="ECO:0000259" key="5">
    <source>
        <dbReference type="PROSITE" id="PS50893"/>
    </source>
</evidence>
<evidence type="ECO:0000256" key="2">
    <source>
        <dbReference type="ARBA" id="ARBA00022448"/>
    </source>
</evidence>
<keyword evidence="7" id="KW-1185">Reference proteome</keyword>
<proteinExistence type="inferred from homology"/>
<dbReference type="PANTHER" id="PTHR42711">
    <property type="entry name" value="ABC TRANSPORTER ATP-BINDING PROTEIN"/>
    <property type="match status" value="1"/>
</dbReference>
<dbReference type="Proteomes" id="UP001319921">
    <property type="component" value="Chromosome"/>
</dbReference>
<dbReference type="EMBL" id="AP025226">
    <property type="protein sequence ID" value="BDB98465.1"/>
    <property type="molecule type" value="Genomic_DNA"/>
</dbReference>
<dbReference type="InterPro" id="IPR050763">
    <property type="entry name" value="ABC_transporter_ATP-binding"/>
</dbReference>
<dbReference type="Gene3D" id="3.40.50.300">
    <property type="entry name" value="P-loop containing nucleotide triphosphate hydrolases"/>
    <property type="match status" value="1"/>
</dbReference>
<organism evidence="6 7">
    <name type="scientific">Saccharolobus caldissimus</name>
    <dbReference type="NCBI Taxonomy" id="1702097"/>
    <lineage>
        <taxon>Archaea</taxon>
        <taxon>Thermoproteota</taxon>
        <taxon>Thermoprotei</taxon>
        <taxon>Sulfolobales</taxon>
        <taxon>Sulfolobaceae</taxon>
        <taxon>Saccharolobus</taxon>
    </lineage>
</organism>
<dbReference type="RefSeq" id="WP_229572331.1">
    <property type="nucleotide sequence ID" value="NZ_AP025226.1"/>
</dbReference>
<dbReference type="PANTHER" id="PTHR42711:SF5">
    <property type="entry name" value="ABC TRANSPORTER ATP-BINDING PROTEIN NATA"/>
    <property type="match status" value="1"/>
</dbReference>
<keyword evidence="2" id="KW-0813">Transport</keyword>